<evidence type="ECO:0000256" key="2">
    <source>
        <dbReference type="ARBA" id="ARBA00022723"/>
    </source>
</evidence>
<comment type="similarity">
    <text evidence="1">Belongs to the cytochrome P450 family.</text>
</comment>
<dbReference type="GO" id="GO:0016705">
    <property type="term" value="F:oxidoreductase activity, acting on paired donors, with incorporation or reduction of molecular oxygen"/>
    <property type="evidence" value="ECO:0007669"/>
    <property type="project" value="InterPro"/>
</dbReference>
<evidence type="ECO:0000256" key="3">
    <source>
        <dbReference type="ARBA" id="ARBA00023004"/>
    </source>
</evidence>
<dbReference type="Pfam" id="PF00067">
    <property type="entry name" value="p450"/>
    <property type="match status" value="1"/>
</dbReference>
<reference evidence="4 5" key="1">
    <citation type="submission" date="2019-09" db="EMBL/GenBank/DDBJ databases">
        <authorList>
            <person name="Ou C."/>
        </authorList>
    </citation>
    <scope>NUCLEOTIDE SEQUENCE [LARGE SCALE GENOMIC DNA]</scope>
    <source>
        <strain evidence="4">S2</strain>
        <tissue evidence="4">Leaf</tissue>
    </source>
</reference>
<accession>A0A5N5GXD5</accession>
<proteinExistence type="inferred from homology"/>
<name>A0A5N5GXD5_9ROSA</name>
<evidence type="ECO:0000313" key="4">
    <source>
        <dbReference type="EMBL" id="KAB2618372.1"/>
    </source>
</evidence>
<dbReference type="InterPro" id="IPR036396">
    <property type="entry name" value="Cyt_P450_sf"/>
</dbReference>
<dbReference type="SUPFAM" id="SSF48264">
    <property type="entry name" value="Cytochrome P450"/>
    <property type="match status" value="1"/>
</dbReference>
<dbReference type="Gene3D" id="1.10.630.10">
    <property type="entry name" value="Cytochrome P450"/>
    <property type="match status" value="1"/>
</dbReference>
<protein>
    <submittedName>
        <fullName evidence="4">Uncharacterized protein</fullName>
    </submittedName>
</protein>
<keyword evidence="5" id="KW-1185">Reference proteome</keyword>
<organism evidence="4 5">
    <name type="scientific">Pyrus ussuriensis x Pyrus communis</name>
    <dbReference type="NCBI Taxonomy" id="2448454"/>
    <lineage>
        <taxon>Eukaryota</taxon>
        <taxon>Viridiplantae</taxon>
        <taxon>Streptophyta</taxon>
        <taxon>Embryophyta</taxon>
        <taxon>Tracheophyta</taxon>
        <taxon>Spermatophyta</taxon>
        <taxon>Magnoliopsida</taxon>
        <taxon>eudicotyledons</taxon>
        <taxon>Gunneridae</taxon>
        <taxon>Pentapetalae</taxon>
        <taxon>rosids</taxon>
        <taxon>fabids</taxon>
        <taxon>Rosales</taxon>
        <taxon>Rosaceae</taxon>
        <taxon>Amygdaloideae</taxon>
        <taxon>Maleae</taxon>
        <taxon>Pyrus</taxon>
    </lineage>
</organism>
<dbReference type="AlphaFoldDB" id="A0A5N5GXD5"/>
<gene>
    <name evidence="4" type="ORF">D8674_014241</name>
</gene>
<dbReference type="PANTHER" id="PTHR47955:SF15">
    <property type="entry name" value="CYTOCHROME P450 71A2-LIKE"/>
    <property type="match status" value="1"/>
</dbReference>
<dbReference type="InterPro" id="IPR001128">
    <property type="entry name" value="Cyt_P450"/>
</dbReference>
<evidence type="ECO:0000313" key="5">
    <source>
        <dbReference type="Proteomes" id="UP000327157"/>
    </source>
</evidence>
<evidence type="ECO:0000256" key="1">
    <source>
        <dbReference type="ARBA" id="ARBA00010617"/>
    </source>
</evidence>
<keyword evidence="2" id="KW-0479">Metal-binding</keyword>
<comment type="caution">
    <text evidence="4">The sequence shown here is derived from an EMBL/GenBank/DDBJ whole genome shotgun (WGS) entry which is preliminary data.</text>
</comment>
<reference evidence="5" key="2">
    <citation type="submission" date="2019-10" db="EMBL/GenBank/DDBJ databases">
        <title>A de novo genome assembly of a pear dwarfing rootstock.</title>
        <authorList>
            <person name="Wang F."/>
            <person name="Wang J."/>
            <person name="Li S."/>
            <person name="Zhang Y."/>
            <person name="Fang M."/>
            <person name="Ma L."/>
            <person name="Zhao Y."/>
            <person name="Jiang S."/>
        </authorList>
    </citation>
    <scope>NUCLEOTIDE SEQUENCE [LARGE SCALE GENOMIC DNA]</scope>
</reference>
<dbReference type="Proteomes" id="UP000327157">
    <property type="component" value="Chromosome 15"/>
</dbReference>
<keyword evidence="3" id="KW-0408">Iron</keyword>
<dbReference type="OrthoDB" id="913922at2759"/>
<dbReference type="GO" id="GO:0020037">
    <property type="term" value="F:heme binding"/>
    <property type="evidence" value="ECO:0007669"/>
    <property type="project" value="InterPro"/>
</dbReference>
<reference evidence="4 5" key="3">
    <citation type="submission" date="2019-11" db="EMBL/GenBank/DDBJ databases">
        <title>A de novo genome assembly of a pear dwarfing rootstock.</title>
        <authorList>
            <person name="Wang F."/>
            <person name="Wang J."/>
            <person name="Li S."/>
            <person name="Zhang Y."/>
            <person name="Fang M."/>
            <person name="Ma L."/>
            <person name="Zhao Y."/>
            <person name="Jiang S."/>
        </authorList>
    </citation>
    <scope>NUCLEOTIDE SEQUENCE [LARGE SCALE GENOMIC DNA]</scope>
    <source>
        <strain evidence="4">S2</strain>
        <tissue evidence="4">Leaf</tissue>
    </source>
</reference>
<dbReference type="PANTHER" id="PTHR47955">
    <property type="entry name" value="CYTOCHROME P450 FAMILY 71 PROTEIN"/>
    <property type="match status" value="1"/>
</dbReference>
<dbReference type="EMBL" id="SMOL01000401">
    <property type="protein sequence ID" value="KAB2618372.1"/>
    <property type="molecule type" value="Genomic_DNA"/>
</dbReference>
<sequence length="218" mass="24286">MRPVLVVSSSSTAREILKTNDTTFSNRPRLAFADRLLYEGWLSGENIAAGGEGGRRFKELLGEFTELLGVFNVGDFIPWLGWINHINGLDAKVEKVAKEFDEFLVVVVEEHVEILKTKEKSSACVVEGEDIEGTLWMSCLKFKSIATLLVLPLIEIASIKGTILDMFAGGTVKTYTVLEWAMTRLLRHPRVLKKLQNEIAGIGNGKHDIAESDLEKMH</sequence>
<dbReference type="GO" id="GO:0004497">
    <property type="term" value="F:monooxygenase activity"/>
    <property type="evidence" value="ECO:0007669"/>
    <property type="project" value="InterPro"/>
</dbReference>
<dbReference type="GO" id="GO:0005506">
    <property type="term" value="F:iron ion binding"/>
    <property type="evidence" value="ECO:0007669"/>
    <property type="project" value="InterPro"/>
</dbReference>